<name>A0A9X9PYB4_GULGU</name>
<protein>
    <submittedName>
        <fullName evidence="1">Uncharacterized protein</fullName>
    </submittedName>
</protein>
<organism evidence="1 2">
    <name type="scientific">Gulo gulo</name>
    <name type="common">Wolverine</name>
    <name type="synonym">Gluton</name>
    <dbReference type="NCBI Taxonomy" id="48420"/>
    <lineage>
        <taxon>Eukaryota</taxon>
        <taxon>Metazoa</taxon>
        <taxon>Chordata</taxon>
        <taxon>Craniata</taxon>
        <taxon>Vertebrata</taxon>
        <taxon>Euteleostomi</taxon>
        <taxon>Mammalia</taxon>
        <taxon>Eutheria</taxon>
        <taxon>Laurasiatheria</taxon>
        <taxon>Carnivora</taxon>
        <taxon>Caniformia</taxon>
        <taxon>Musteloidea</taxon>
        <taxon>Mustelidae</taxon>
        <taxon>Guloninae</taxon>
        <taxon>Gulo</taxon>
    </lineage>
</organism>
<sequence>MKNTCALGSTSGHGHLDVFCSVAAAMIPTVSVRMVYTPSIVEVAVAFGRVMRALARHQELVVPSQSVSKWLKSTHLPSRVSKTETTASRNKNIFIPL</sequence>
<comment type="caution">
    <text evidence="1">The sequence shown here is derived from an EMBL/GenBank/DDBJ whole genome shotgun (WGS) entry which is preliminary data.</text>
</comment>
<feature type="non-terminal residue" evidence="1">
    <location>
        <position position="1"/>
    </location>
</feature>
<proteinExistence type="predicted"/>
<keyword evidence="2" id="KW-1185">Reference proteome</keyword>
<evidence type="ECO:0000313" key="1">
    <source>
        <dbReference type="EMBL" id="VCW77399.1"/>
    </source>
</evidence>
<reference evidence="1 2" key="1">
    <citation type="submission" date="2018-10" db="EMBL/GenBank/DDBJ databases">
        <authorList>
            <person name="Ekblom R."/>
            <person name="Jareborg N."/>
        </authorList>
    </citation>
    <scope>NUCLEOTIDE SEQUENCE [LARGE SCALE GENOMIC DNA]</scope>
    <source>
        <tissue evidence="1">Muscle</tissue>
    </source>
</reference>
<gene>
    <name evidence="1" type="ORF">BN2614_LOCUS1</name>
</gene>
<accession>A0A9X9PYB4</accession>
<dbReference type="AlphaFoldDB" id="A0A9X9PYB4"/>
<evidence type="ECO:0000313" key="2">
    <source>
        <dbReference type="Proteomes" id="UP000269945"/>
    </source>
</evidence>
<dbReference type="Proteomes" id="UP000269945">
    <property type="component" value="Unassembled WGS sequence"/>
</dbReference>
<dbReference type="EMBL" id="CYRY02008754">
    <property type="protein sequence ID" value="VCW77399.1"/>
    <property type="molecule type" value="Genomic_DNA"/>
</dbReference>